<protein>
    <submittedName>
        <fullName evidence="8">Membrane protein</fullName>
    </submittedName>
</protein>
<proteinExistence type="predicted"/>
<gene>
    <name evidence="8" type="ORF">SAMN02745189_02485</name>
</gene>
<dbReference type="InterPro" id="IPR017039">
    <property type="entry name" value="Virul_fac_BrkB"/>
</dbReference>
<dbReference type="OrthoDB" id="9775903at2"/>
<evidence type="ECO:0000256" key="6">
    <source>
        <dbReference type="SAM" id="MobiDB-lite"/>
    </source>
</evidence>
<dbReference type="Proteomes" id="UP000184206">
    <property type="component" value="Unassembled WGS sequence"/>
</dbReference>
<comment type="subcellular location">
    <subcellularLocation>
        <location evidence="1">Cell membrane</location>
        <topology evidence="1">Multi-pass membrane protein</topology>
    </subcellularLocation>
</comment>
<keyword evidence="5 7" id="KW-0472">Membrane</keyword>
<organism evidence="8 9">
    <name type="scientific">Lacicoccus alkaliphilus DSM 16010</name>
    <dbReference type="NCBI Taxonomy" id="1123231"/>
    <lineage>
        <taxon>Bacteria</taxon>
        <taxon>Bacillati</taxon>
        <taxon>Bacillota</taxon>
        <taxon>Bacilli</taxon>
        <taxon>Bacillales</taxon>
        <taxon>Salinicoccaceae</taxon>
        <taxon>Lacicoccus</taxon>
    </lineage>
</organism>
<keyword evidence="4 7" id="KW-1133">Transmembrane helix</keyword>
<dbReference type="Pfam" id="PF03631">
    <property type="entry name" value="Virul_fac_BrkB"/>
    <property type="match status" value="1"/>
</dbReference>
<dbReference type="NCBIfam" id="TIGR00765">
    <property type="entry name" value="yihY_not_rbn"/>
    <property type="match status" value="1"/>
</dbReference>
<dbReference type="GO" id="GO:0005886">
    <property type="term" value="C:plasma membrane"/>
    <property type="evidence" value="ECO:0007669"/>
    <property type="project" value="UniProtKB-SubCell"/>
</dbReference>
<reference evidence="8 9" key="1">
    <citation type="submission" date="2016-11" db="EMBL/GenBank/DDBJ databases">
        <authorList>
            <person name="Jaros S."/>
            <person name="Januszkiewicz K."/>
            <person name="Wedrychowicz H."/>
        </authorList>
    </citation>
    <scope>NUCLEOTIDE SEQUENCE [LARGE SCALE GENOMIC DNA]</scope>
    <source>
        <strain evidence="8 9">DSM 16010</strain>
    </source>
</reference>
<sequence>MSKKDSKNSKYLSQIKEESEKKKNGKSGKNKHDETFVETARFKSKEPKKDDEELYVSKINKPAKVKEDPNFFQRLMFQFSKDNTTGMAAQLAYYFMLAIFPLLIFLLTLVPLFNIDQATITGFIEDYAPAEISGMLTGIIDEVMAESTGGLLSFGLIATLWAASNGMTALMNAFNVAYDVEDSRNFIIAKSLSIFFTIILTLSVLLTFVLIVFGGQIGNLMFGVIGLDEEFSTLWNLVRSILPVLLVFVVFLIMYVSAPNIKVTIKSVIPGTLFTTAAFLIASWGFGFYVSNFGNYSATYGSLAGVIILLLWLFITGIIIILGAQINAIMHKKQVKNEEKEEKATEDTTKAEGTT</sequence>
<evidence type="ECO:0000256" key="5">
    <source>
        <dbReference type="ARBA" id="ARBA00023136"/>
    </source>
</evidence>
<feature type="transmembrane region" description="Helical" evidence="7">
    <location>
        <begin position="302"/>
        <end position="324"/>
    </location>
</feature>
<evidence type="ECO:0000313" key="9">
    <source>
        <dbReference type="Proteomes" id="UP000184206"/>
    </source>
</evidence>
<evidence type="ECO:0000256" key="3">
    <source>
        <dbReference type="ARBA" id="ARBA00022692"/>
    </source>
</evidence>
<accession>A0A1M7K9N7</accession>
<keyword evidence="9" id="KW-1185">Reference proteome</keyword>
<dbReference type="EMBL" id="FRCF01000016">
    <property type="protein sequence ID" value="SHM61948.1"/>
    <property type="molecule type" value="Genomic_DNA"/>
</dbReference>
<feature type="transmembrane region" description="Helical" evidence="7">
    <location>
        <begin position="194"/>
        <end position="217"/>
    </location>
</feature>
<evidence type="ECO:0000313" key="8">
    <source>
        <dbReference type="EMBL" id="SHM61948.1"/>
    </source>
</evidence>
<evidence type="ECO:0000256" key="1">
    <source>
        <dbReference type="ARBA" id="ARBA00004651"/>
    </source>
</evidence>
<feature type="region of interest" description="Disordered" evidence="6">
    <location>
        <begin position="336"/>
        <end position="355"/>
    </location>
</feature>
<dbReference type="RefSeq" id="WP_072710887.1">
    <property type="nucleotide sequence ID" value="NZ_FRCF01000016.1"/>
</dbReference>
<evidence type="ECO:0000256" key="4">
    <source>
        <dbReference type="ARBA" id="ARBA00022989"/>
    </source>
</evidence>
<feature type="region of interest" description="Disordered" evidence="6">
    <location>
        <begin position="1"/>
        <end position="49"/>
    </location>
</feature>
<dbReference type="PANTHER" id="PTHR30213">
    <property type="entry name" value="INNER MEMBRANE PROTEIN YHJD"/>
    <property type="match status" value="1"/>
</dbReference>
<dbReference type="AlphaFoldDB" id="A0A1M7K9N7"/>
<dbReference type="STRING" id="1123231.SAMN02745189_02485"/>
<keyword evidence="2" id="KW-1003">Cell membrane</keyword>
<dbReference type="PANTHER" id="PTHR30213:SF0">
    <property type="entry name" value="UPF0761 MEMBRANE PROTEIN YIHY"/>
    <property type="match status" value="1"/>
</dbReference>
<feature type="compositionally biased region" description="Basic and acidic residues" evidence="6">
    <location>
        <begin position="30"/>
        <end position="49"/>
    </location>
</feature>
<keyword evidence="3 7" id="KW-0812">Transmembrane</keyword>
<feature type="transmembrane region" description="Helical" evidence="7">
    <location>
        <begin position="91"/>
        <end position="113"/>
    </location>
</feature>
<name>A0A1M7K9N7_9BACL</name>
<dbReference type="PIRSF" id="PIRSF035875">
    <property type="entry name" value="RNase_BN"/>
    <property type="match status" value="1"/>
</dbReference>
<feature type="transmembrane region" description="Helical" evidence="7">
    <location>
        <begin position="237"/>
        <end position="256"/>
    </location>
</feature>
<feature type="transmembrane region" description="Helical" evidence="7">
    <location>
        <begin position="151"/>
        <end position="174"/>
    </location>
</feature>
<evidence type="ECO:0000256" key="7">
    <source>
        <dbReference type="SAM" id="Phobius"/>
    </source>
</evidence>
<evidence type="ECO:0000256" key="2">
    <source>
        <dbReference type="ARBA" id="ARBA00022475"/>
    </source>
</evidence>
<feature type="transmembrane region" description="Helical" evidence="7">
    <location>
        <begin position="268"/>
        <end position="290"/>
    </location>
</feature>